<sequence>MAKLCRHRIKLFKGPGDTPLQVLGTFKANLSYKNMDILETFYVIKGQQQPVLSGHACSELNLIARLNSLTVETLDFRTEFPHLFSGLSKLQQTHQIKLRSDAQPVSIFTPREIIHPLMGKVKVEINRKLADDVISPVIEPTNGFQVSL</sequence>
<evidence type="ECO:0000313" key="2">
    <source>
        <dbReference type="Proteomes" id="UP000735302"/>
    </source>
</evidence>
<keyword evidence="2" id="KW-1185">Reference proteome</keyword>
<name>A0AAV4B1N4_9GAST</name>
<gene>
    <name evidence="1" type="ORF">PoB_003999800</name>
</gene>
<protein>
    <submittedName>
        <fullName evidence="1">Pol polyprotein</fullName>
    </submittedName>
</protein>
<dbReference type="AlphaFoldDB" id="A0AAV4B1N4"/>
<dbReference type="Proteomes" id="UP000735302">
    <property type="component" value="Unassembled WGS sequence"/>
</dbReference>
<evidence type="ECO:0000313" key="1">
    <source>
        <dbReference type="EMBL" id="GFO13493.1"/>
    </source>
</evidence>
<proteinExistence type="predicted"/>
<organism evidence="1 2">
    <name type="scientific">Plakobranchus ocellatus</name>
    <dbReference type="NCBI Taxonomy" id="259542"/>
    <lineage>
        <taxon>Eukaryota</taxon>
        <taxon>Metazoa</taxon>
        <taxon>Spiralia</taxon>
        <taxon>Lophotrochozoa</taxon>
        <taxon>Mollusca</taxon>
        <taxon>Gastropoda</taxon>
        <taxon>Heterobranchia</taxon>
        <taxon>Euthyneura</taxon>
        <taxon>Panpulmonata</taxon>
        <taxon>Sacoglossa</taxon>
        <taxon>Placobranchoidea</taxon>
        <taxon>Plakobranchidae</taxon>
        <taxon>Plakobranchus</taxon>
    </lineage>
</organism>
<comment type="caution">
    <text evidence="1">The sequence shown here is derived from an EMBL/GenBank/DDBJ whole genome shotgun (WGS) entry which is preliminary data.</text>
</comment>
<accession>A0AAV4B1N4</accession>
<reference evidence="1 2" key="1">
    <citation type="journal article" date="2021" name="Elife">
        <title>Chloroplast acquisition without the gene transfer in kleptoplastic sea slugs, Plakobranchus ocellatus.</title>
        <authorList>
            <person name="Maeda T."/>
            <person name="Takahashi S."/>
            <person name="Yoshida T."/>
            <person name="Shimamura S."/>
            <person name="Takaki Y."/>
            <person name="Nagai Y."/>
            <person name="Toyoda A."/>
            <person name="Suzuki Y."/>
            <person name="Arimoto A."/>
            <person name="Ishii H."/>
            <person name="Satoh N."/>
            <person name="Nishiyama T."/>
            <person name="Hasebe M."/>
            <person name="Maruyama T."/>
            <person name="Minagawa J."/>
            <person name="Obokata J."/>
            <person name="Shigenobu S."/>
        </authorList>
    </citation>
    <scope>NUCLEOTIDE SEQUENCE [LARGE SCALE GENOMIC DNA]</scope>
</reference>
<dbReference type="EMBL" id="BLXT01004491">
    <property type="protein sequence ID" value="GFO13493.1"/>
    <property type="molecule type" value="Genomic_DNA"/>
</dbReference>